<protein>
    <recommendedName>
        <fullName evidence="10">Endonuclease</fullName>
        <ecNumber evidence="10">3.1.30.-</ecNumber>
    </recommendedName>
</protein>
<comment type="similarity">
    <text evidence="2 10">Belongs to the DNA/RNA non-specific endonuclease family.</text>
</comment>
<dbReference type="Gene3D" id="3.40.570.10">
    <property type="entry name" value="Extracellular Endonuclease, subunit A"/>
    <property type="match status" value="1"/>
</dbReference>
<evidence type="ECO:0000256" key="6">
    <source>
        <dbReference type="ARBA" id="ARBA00022801"/>
    </source>
</evidence>
<reference evidence="14 15" key="1">
    <citation type="submission" date="2019-07" db="EMBL/GenBank/DDBJ databases">
        <title>Genomics analysis of Aphanomyces spp. identifies a new class of oomycete effector associated with host adaptation.</title>
        <authorList>
            <person name="Gaulin E."/>
        </authorList>
    </citation>
    <scope>NUCLEOTIDE SEQUENCE [LARGE SCALE GENOMIC DNA]</scope>
    <source>
        <strain evidence="14 15">ATCC 201684</strain>
    </source>
</reference>
<keyword evidence="11" id="KW-0732">Signal</keyword>
<dbReference type="AlphaFoldDB" id="A0A6G0WXC8"/>
<dbReference type="InterPro" id="IPR020821">
    <property type="entry name" value="ENPP1-3/EXOG-like_nuc-like"/>
</dbReference>
<name>A0A6G0WXC8_9STRA</name>
<evidence type="ECO:0000256" key="11">
    <source>
        <dbReference type="SAM" id="SignalP"/>
    </source>
</evidence>
<keyword evidence="7" id="KW-0460">Magnesium</keyword>
<dbReference type="GO" id="GO:0016787">
    <property type="term" value="F:hydrolase activity"/>
    <property type="evidence" value="ECO:0007669"/>
    <property type="project" value="UniProtKB-KW"/>
</dbReference>
<evidence type="ECO:0000256" key="4">
    <source>
        <dbReference type="ARBA" id="ARBA00022723"/>
    </source>
</evidence>
<organism evidence="14 15">
    <name type="scientific">Aphanomyces euteiches</name>
    <dbReference type="NCBI Taxonomy" id="100861"/>
    <lineage>
        <taxon>Eukaryota</taxon>
        <taxon>Sar</taxon>
        <taxon>Stramenopiles</taxon>
        <taxon>Oomycota</taxon>
        <taxon>Saprolegniomycetes</taxon>
        <taxon>Saprolegniales</taxon>
        <taxon>Verrucalvaceae</taxon>
        <taxon>Aphanomyces</taxon>
    </lineage>
</organism>
<feature type="active site" description="Proton acceptor" evidence="8">
    <location>
        <position position="100"/>
    </location>
</feature>
<feature type="signal peptide" evidence="11">
    <location>
        <begin position="1"/>
        <end position="23"/>
    </location>
</feature>
<gene>
    <name evidence="14" type="ORF">Ae201684_010663</name>
</gene>
<keyword evidence="5 10" id="KW-0255">Endonuclease</keyword>
<evidence type="ECO:0000313" key="14">
    <source>
        <dbReference type="EMBL" id="KAF0732218.1"/>
    </source>
</evidence>
<dbReference type="InterPro" id="IPR018524">
    <property type="entry name" value="DNA/RNA_endonuclease_AS"/>
</dbReference>
<dbReference type="GO" id="GO:0004519">
    <property type="term" value="F:endonuclease activity"/>
    <property type="evidence" value="ECO:0007669"/>
    <property type="project" value="UniProtKB-UniRule"/>
</dbReference>
<feature type="binding site" evidence="9">
    <location>
        <position position="131"/>
    </location>
    <ligand>
        <name>Mg(2+)</name>
        <dbReference type="ChEBI" id="CHEBI:18420"/>
        <note>catalytic</note>
    </ligand>
</feature>
<dbReference type="Proteomes" id="UP000481153">
    <property type="component" value="Unassembled WGS sequence"/>
</dbReference>
<keyword evidence="15" id="KW-1185">Reference proteome</keyword>
<dbReference type="InterPro" id="IPR001604">
    <property type="entry name" value="Endo_G_ENPP1-like_dom"/>
</dbReference>
<sequence>MKTSIATIAAFVAIAAASNNTVAENVLASDVQVNHLGYTLTYNCAGHTADRWTYTLDKATGDAARPSSFYVDPDVSTSCQQKTTATYKTTQTTTEYDRGHLVASAHMGNSVEQRRQSHYMTNIAPQVAGFNRGIWERTEAIEACYRELKPLTTYGGLVYTDASNDYFVDTHGIKTPDFWWKVVVTKDATTGKDKIISWYFPNQPNLGTLDKYLVSVNDIESRLVDGLGPIPVASSLKSFKATANWELPAGCTRSL</sequence>
<evidence type="ECO:0000256" key="8">
    <source>
        <dbReference type="PIRSR" id="PIRSR640255-1"/>
    </source>
</evidence>
<feature type="domain" description="DNA/RNA non-specific endonuclease/pyrophosphatase/phosphodiesterase" evidence="13">
    <location>
        <begin position="34"/>
        <end position="239"/>
    </location>
</feature>
<dbReference type="GO" id="GO:0003676">
    <property type="term" value="F:nucleic acid binding"/>
    <property type="evidence" value="ECO:0007669"/>
    <property type="project" value="InterPro"/>
</dbReference>
<dbReference type="InterPro" id="IPR040255">
    <property type="entry name" value="Non-specific_endonuclease"/>
</dbReference>
<dbReference type="PANTHER" id="PTHR13966:SF5">
    <property type="entry name" value="ENDONUCLEASE G, MITOCHONDRIAL"/>
    <property type="match status" value="1"/>
</dbReference>
<dbReference type="EMBL" id="VJMJ01000136">
    <property type="protein sequence ID" value="KAF0732218.1"/>
    <property type="molecule type" value="Genomic_DNA"/>
</dbReference>
<dbReference type="EC" id="3.1.30.-" evidence="10"/>
<evidence type="ECO:0000313" key="15">
    <source>
        <dbReference type="Proteomes" id="UP000481153"/>
    </source>
</evidence>
<comment type="cofactor">
    <cofactor evidence="1 10">
        <name>Mg(2+)</name>
        <dbReference type="ChEBI" id="CHEBI:18420"/>
    </cofactor>
</comment>
<evidence type="ECO:0000256" key="9">
    <source>
        <dbReference type="PIRSR" id="PIRSR640255-2"/>
    </source>
</evidence>
<dbReference type="InterPro" id="IPR044929">
    <property type="entry name" value="DNA/RNA_non-sp_Endonuclease_sf"/>
</dbReference>
<evidence type="ECO:0000256" key="10">
    <source>
        <dbReference type="RuleBase" id="RU366055"/>
    </source>
</evidence>
<keyword evidence="6 10" id="KW-0378">Hydrolase</keyword>
<dbReference type="SUPFAM" id="SSF54060">
    <property type="entry name" value="His-Me finger endonucleases"/>
    <property type="match status" value="1"/>
</dbReference>
<dbReference type="InterPro" id="IPR044925">
    <property type="entry name" value="His-Me_finger_sf"/>
</dbReference>
<feature type="domain" description="ENPP1-3/EXOG-like endonuclease/phosphodiesterase" evidence="12">
    <location>
        <begin position="35"/>
        <end position="234"/>
    </location>
</feature>
<evidence type="ECO:0000256" key="3">
    <source>
        <dbReference type="ARBA" id="ARBA00022722"/>
    </source>
</evidence>
<evidence type="ECO:0000256" key="5">
    <source>
        <dbReference type="ARBA" id="ARBA00022759"/>
    </source>
</evidence>
<keyword evidence="4 9" id="KW-0479">Metal-binding</keyword>
<dbReference type="PANTHER" id="PTHR13966">
    <property type="entry name" value="ENDONUCLEASE RELATED"/>
    <property type="match status" value="1"/>
</dbReference>
<dbReference type="PROSITE" id="PS01070">
    <property type="entry name" value="NUCLEASE_NON_SPEC"/>
    <property type="match status" value="1"/>
</dbReference>
<keyword evidence="3 10" id="KW-0540">Nuclease</keyword>
<dbReference type="GO" id="GO:0046872">
    <property type="term" value="F:metal ion binding"/>
    <property type="evidence" value="ECO:0007669"/>
    <property type="project" value="UniProtKB-KW"/>
</dbReference>
<evidence type="ECO:0000256" key="2">
    <source>
        <dbReference type="ARBA" id="ARBA00010052"/>
    </source>
</evidence>
<dbReference type="Pfam" id="PF01223">
    <property type="entry name" value="Endonuclease_NS"/>
    <property type="match status" value="1"/>
</dbReference>
<dbReference type="OrthoDB" id="71144at2759"/>
<dbReference type="SMART" id="SM00477">
    <property type="entry name" value="NUC"/>
    <property type="match status" value="1"/>
</dbReference>
<evidence type="ECO:0000259" key="13">
    <source>
        <dbReference type="SMART" id="SM00892"/>
    </source>
</evidence>
<accession>A0A6G0WXC8</accession>
<dbReference type="VEuPathDB" id="FungiDB:AeMF1_010699"/>
<dbReference type="SMART" id="SM00892">
    <property type="entry name" value="Endonuclease_NS"/>
    <property type="match status" value="1"/>
</dbReference>
<evidence type="ECO:0000256" key="1">
    <source>
        <dbReference type="ARBA" id="ARBA00001946"/>
    </source>
</evidence>
<evidence type="ECO:0000259" key="12">
    <source>
        <dbReference type="SMART" id="SM00477"/>
    </source>
</evidence>
<evidence type="ECO:0000256" key="7">
    <source>
        <dbReference type="ARBA" id="ARBA00022842"/>
    </source>
</evidence>
<feature type="chain" id="PRO_5026345498" description="Endonuclease" evidence="11">
    <location>
        <begin position="24"/>
        <end position="255"/>
    </location>
</feature>
<comment type="caution">
    <text evidence="14">The sequence shown here is derived from an EMBL/GenBank/DDBJ whole genome shotgun (WGS) entry which is preliminary data.</text>
</comment>
<proteinExistence type="inferred from homology"/>